<keyword evidence="3" id="KW-1185">Reference proteome</keyword>
<accession>A0A8S4SCI1</accession>
<dbReference type="EMBL" id="CAKXAJ010026312">
    <property type="protein sequence ID" value="CAH2266683.1"/>
    <property type="molecule type" value="Genomic_DNA"/>
</dbReference>
<proteinExistence type="predicted"/>
<dbReference type="Proteomes" id="UP000838756">
    <property type="component" value="Unassembled WGS sequence"/>
</dbReference>
<gene>
    <name evidence="2" type="primary">jg19835</name>
    <name evidence="2" type="ORF">PAEG_LOCUS25371</name>
</gene>
<comment type="caution">
    <text evidence="2">The sequence shown here is derived from an EMBL/GenBank/DDBJ whole genome shotgun (WGS) entry which is preliminary data.</text>
</comment>
<name>A0A8S4SCI1_9NEOP</name>
<protein>
    <submittedName>
        <fullName evidence="2">Jg19835 protein</fullName>
    </submittedName>
</protein>
<feature type="compositionally biased region" description="Basic and acidic residues" evidence="1">
    <location>
        <begin position="1"/>
        <end position="15"/>
    </location>
</feature>
<feature type="region of interest" description="Disordered" evidence="1">
    <location>
        <begin position="89"/>
        <end position="149"/>
    </location>
</feature>
<feature type="region of interest" description="Disordered" evidence="1">
    <location>
        <begin position="1"/>
        <end position="28"/>
    </location>
</feature>
<evidence type="ECO:0000313" key="2">
    <source>
        <dbReference type="EMBL" id="CAH2266683.1"/>
    </source>
</evidence>
<evidence type="ECO:0000313" key="3">
    <source>
        <dbReference type="Proteomes" id="UP000838756"/>
    </source>
</evidence>
<dbReference type="OrthoDB" id="7186541at2759"/>
<dbReference type="AlphaFoldDB" id="A0A8S4SCI1"/>
<reference evidence="2" key="1">
    <citation type="submission" date="2022-03" db="EMBL/GenBank/DDBJ databases">
        <authorList>
            <person name="Lindestad O."/>
        </authorList>
    </citation>
    <scope>NUCLEOTIDE SEQUENCE</scope>
</reference>
<sequence length="174" mass="19910">MKKSDEPDNKPEGEHTNGVYEDETEQKNTSLSNLLITPYKTCHNINDLKMLDFNSADEVRQAMKSILSGTGPDPNDIQDNLVPLVNKNDLKGLPEAMPGAFPKKMNTQKDNTKSRHRTRKSERIMVRSKQTRRRASSPSKAGPSSLVQRQRISAFYNGKLYTSRQRRRLPKRLR</sequence>
<organism evidence="2 3">
    <name type="scientific">Pararge aegeria aegeria</name>
    <dbReference type="NCBI Taxonomy" id="348720"/>
    <lineage>
        <taxon>Eukaryota</taxon>
        <taxon>Metazoa</taxon>
        <taxon>Ecdysozoa</taxon>
        <taxon>Arthropoda</taxon>
        <taxon>Hexapoda</taxon>
        <taxon>Insecta</taxon>
        <taxon>Pterygota</taxon>
        <taxon>Neoptera</taxon>
        <taxon>Endopterygota</taxon>
        <taxon>Lepidoptera</taxon>
        <taxon>Glossata</taxon>
        <taxon>Ditrysia</taxon>
        <taxon>Papilionoidea</taxon>
        <taxon>Nymphalidae</taxon>
        <taxon>Satyrinae</taxon>
        <taxon>Satyrini</taxon>
        <taxon>Parargina</taxon>
        <taxon>Pararge</taxon>
    </lineage>
</organism>
<evidence type="ECO:0000256" key="1">
    <source>
        <dbReference type="SAM" id="MobiDB-lite"/>
    </source>
</evidence>